<reference evidence="9 10" key="1">
    <citation type="submission" date="2016-05" db="EMBL/GenBank/DDBJ databases">
        <title>Nuclear genome of Blastocystis sp. subtype 1 NandII.</title>
        <authorList>
            <person name="Gentekaki E."/>
            <person name="Curtis B."/>
            <person name="Stairs C."/>
            <person name="Eme L."/>
            <person name="Herman E."/>
            <person name="Klimes V."/>
            <person name="Arias M.C."/>
            <person name="Elias M."/>
            <person name="Hilliou F."/>
            <person name="Klute M."/>
            <person name="Malik S.-B."/>
            <person name="Pightling A."/>
            <person name="Rachubinski R."/>
            <person name="Salas D."/>
            <person name="Schlacht A."/>
            <person name="Suga H."/>
            <person name="Archibald J."/>
            <person name="Ball S.G."/>
            <person name="Clark G."/>
            <person name="Dacks J."/>
            <person name="Van Der Giezen M."/>
            <person name="Tsaousis A."/>
            <person name="Roger A."/>
        </authorList>
    </citation>
    <scope>NUCLEOTIDE SEQUENCE [LARGE SCALE GENOMIC DNA]</scope>
    <source>
        <strain evidence="10">ATCC 50177 / NandII</strain>
    </source>
</reference>
<evidence type="ECO:0000256" key="5">
    <source>
        <dbReference type="RuleBase" id="RU003945"/>
    </source>
</evidence>
<dbReference type="PANTHER" id="PTHR12428">
    <property type="entry name" value="OXA1"/>
    <property type="match status" value="1"/>
</dbReference>
<accession>A0A196SJK4</accession>
<dbReference type="InterPro" id="IPR001708">
    <property type="entry name" value="YidC/ALB3/OXA1/COX18"/>
</dbReference>
<organism evidence="9 10">
    <name type="scientific">Blastocystis sp. subtype 1 (strain ATCC 50177 / NandII)</name>
    <dbReference type="NCBI Taxonomy" id="478820"/>
    <lineage>
        <taxon>Eukaryota</taxon>
        <taxon>Sar</taxon>
        <taxon>Stramenopiles</taxon>
        <taxon>Bigyra</taxon>
        <taxon>Opalozoa</taxon>
        <taxon>Opalinata</taxon>
        <taxon>Blastocystidae</taxon>
        <taxon>Blastocystis</taxon>
    </lineage>
</organism>
<protein>
    <submittedName>
        <fullName evidence="9">Preprotein translocase, Oxa1 family</fullName>
    </submittedName>
</protein>
<name>A0A196SJK4_BLAHN</name>
<feature type="transmembrane region" description="Helical" evidence="7">
    <location>
        <begin position="267"/>
        <end position="286"/>
    </location>
</feature>
<dbReference type="PANTHER" id="PTHR12428:SF65">
    <property type="entry name" value="CYTOCHROME C OXIDASE ASSEMBLY PROTEIN COX18, MITOCHONDRIAL"/>
    <property type="match status" value="1"/>
</dbReference>
<feature type="transmembrane region" description="Helical" evidence="7">
    <location>
        <begin position="79"/>
        <end position="100"/>
    </location>
</feature>
<feature type="transmembrane region" description="Helical" evidence="7">
    <location>
        <begin position="106"/>
        <end position="127"/>
    </location>
</feature>
<dbReference type="CDD" id="cd20069">
    <property type="entry name" value="5TM_Oxa1-like"/>
    <property type="match status" value="1"/>
</dbReference>
<gene>
    <name evidence="9" type="ORF">AV274_1035</name>
</gene>
<feature type="region of interest" description="Disordered" evidence="6">
    <location>
        <begin position="317"/>
        <end position="376"/>
    </location>
</feature>
<dbReference type="InterPro" id="IPR028055">
    <property type="entry name" value="YidC/Oxa/ALB_C"/>
</dbReference>
<evidence type="ECO:0000313" key="9">
    <source>
        <dbReference type="EMBL" id="OAO17230.1"/>
    </source>
</evidence>
<dbReference type="GO" id="GO:0005743">
    <property type="term" value="C:mitochondrial inner membrane"/>
    <property type="evidence" value="ECO:0007669"/>
    <property type="project" value="TreeGrafter"/>
</dbReference>
<comment type="caution">
    <text evidence="9">The sequence shown here is derived from an EMBL/GenBank/DDBJ whole genome shotgun (WGS) entry which is preliminary data.</text>
</comment>
<dbReference type="STRING" id="478820.A0A196SJK4"/>
<proteinExistence type="inferred from homology"/>
<dbReference type="EMBL" id="LXWW01000040">
    <property type="protein sequence ID" value="OAO17230.1"/>
    <property type="molecule type" value="Genomic_DNA"/>
</dbReference>
<evidence type="ECO:0000256" key="6">
    <source>
        <dbReference type="SAM" id="MobiDB-lite"/>
    </source>
</evidence>
<sequence>MALVFTAQSLRNASRGVKSYSGVLIRAAASRNVPLHAASPMSGVQKRDFHFASLKAKYQNFVTRNSIYIAEINNTALKYGLFGVAVGNPSTWVVSLISLVNSMGMPWWGAIAGVALGFRVILLPFSVKASKQAMKMQEIQPQLNELMERARISQSMGLASDAGRVRDEMMDIYKRAGVSPMAPMLGSLIQLPVIMSCFMGIRKLCETVPAVQTGGALWFPNLAVPDPVFALPVLAGLTTLFMTELGADGMNANGQVGMKYMMRGMSLFTVFVAAKMSSGLCLYWIANATFAGVQTLCINPAARSTLKRWLTFSRKEDAVPPPPVAPVKPVKPAKGAKHVPSSPVTPADNRDSTSNANNKENVDSLLNDVKSSVFKK</sequence>
<evidence type="ECO:0000313" key="10">
    <source>
        <dbReference type="Proteomes" id="UP000078348"/>
    </source>
</evidence>
<evidence type="ECO:0000256" key="4">
    <source>
        <dbReference type="ARBA" id="ARBA00023136"/>
    </source>
</evidence>
<dbReference type="NCBIfam" id="TIGR03592">
    <property type="entry name" value="yidC_oxa1_cterm"/>
    <property type="match status" value="1"/>
</dbReference>
<evidence type="ECO:0000256" key="3">
    <source>
        <dbReference type="ARBA" id="ARBA00022989"/>
    </source>
</evidence>
<evidence type="ECO:0000256" key="2">
    <source>
        <dbReference type="ARBA" id="ARBA00022692"/>
    </source>
</evidence>
<evidence type="ECO:0000259" key="8">
    <source>
        <dbReference type="Pfam" id="PF02096"/>
    </source>
</evidence>
<keyword evidence="4 7" id="KW-0472">Membrane</keyword>
<dbReference type="Proteomes" id="UP000078348">
    <property type="component" value="Unassembled WGS sequence"/>
</dbReference>
<keyword evidence="2 5" id="KW-0812">Transmembrane</keyword>
<dbReference type="OrthoDB" id="2148490at2759"/>
<keyword evidence="3 7" id="KW-1133">Transmembrane helix</keyword>
<dbReference type="Pfam" id="PF02096">
    <property type="entry name" value="60KD_IMP"/>
    <property type="match status" value="1"/>
</dbReference>
<dbReference type="GO" id="GO:0032979">
    <property type="term" value="P:protein insertion into mitochondrial inner membrane from matrix"/>
    <property type="evidence" value="ECO:0007669"/>
    <property type="project" value="TreeGrafter"/>
</dbReference>
<feature type="domain" description="Membrane insertase YidC/Oxa/ALB C-terminal" evidence="8">
    <location>
        <begin position="107"/>
        <end position="299"/>
    </location>
</feature>
<evidence type="ECO:0000256" key="1">
    <source>
        <dbReference type="ARBA" id="ARBA00004141"/>
    </source>
</evidence>
<keyword evidence="10" id="KW-1185">Reference proteome</keyword>
<comment type="subcellular location">
    <subcellularLocation>
        <location evidence="1 5">Membrane</location>
        <topology evidence="1 5">Multi-pass membrane protein</topology>
    </subcellularLocation>
</comment>
<comment type="similarity">
    <text evidence="5">Belongs to the OXA1/ALB3/YidC family.</text>
</comment>
<dbReference type="GO" id="GO:0032977">
    <property type="term" value="F:membrane insertase activity"/>
    <property type="evidence" value="ECO:0007669"/>
    <property type="project" value="InterPro"/>
</dbReference>
<evidence type="ECO:0000256" key="7">
    <source>
        <dbReference type="SAM" id="Phobius"/>
    </source>
</evidence>
<dbReference type="AlphaFoldDB" id="A0A196SJK4"/>